<dbReference type="Pfam" id="PF21314">
    <property type="entry name" value="TM_ErbB1"/>
    <property type="match status" value="1"/>
</dbReference>
<reference evidence="10 11" key="1">
    <citation type="submission" date="2019-03" db="EMBL/GenBank/DDBJ databases">
        <title>First draft genome of Liparis tanakae, snailfish: a comprehensive survey of snailfish specific genes.</title>
        <authorList>
            <person name="Kim W."/>
            <person name="Song I."/>
            <person name="Jeong J.-H."/>
            <person name="Kim D."/>
            <person name="Kim S."/>
            <person name="Ryu S."/>
            <person name="Song J.Y."/>
            <person name="Lee S.K."/>
        </authorList>
    </citation>
    <scope>NUCLEOTIDE SEQUENCE [LARGE SCALE GENOMIC DNA]</scope>
    <source>
        <tissue evidence="10">Muscle</tissue>
    </source>
</reference>
<evidence type="ECO:0000256" key="6">
    <source>
        <dbReference type="ARBA" id="ARBA00022840"/>
    </source>
</evidence>
<dbReference type="EC" id="2.7.10.1" evidence="1"/>
<dbReference type="CDD" id="cd12092">
    <property type="entry name" value="TM_ErbB4"/>
    <property type="match status" value="1"/>
</dbReference>
<evidence type="ECO:0000256" key="4">
    <source>
        <dbReference type="ARBA" id="ARBA00022741"/>
    </source>
</evidence>
<dbReference type="InterPro" id="IPR049328">
    <property type="entry name" value="TM_ErbB1"/>
</dbReference>
<evidence type="ECO:0000259" key="9">
    <source>
        <dbReference type="Pfam" id="PF21314"/>
    </source>
</evidence>
<gene>
    <name evidence="10" type="primary">Erbb4_7</name>
    <name evidence="10" type="ORF">EYF80_012376</name>
</gene>
<keyword evidence="8" id="KW-0812">Transmembrane</keyword>
<protein>
    <recommendedName>
        <fullName evidence="1">receptor protein-tyrosine kinase</fullName>
        <ecNumber evidence="1">2.7.10.1</ecNumber>
    </recommendedName>
</protein>
<keyword evidence="2" id="KW-0597">Phosphoprotein</keyword>
<keyword evidence="10" id="KW-0675">Receptor</keyword>
<keyword evidence="3" id="KW-0808">Transferase</keyword>
<evidence type="ECO:0000256" key="2">
    <source>
        <dbReference type="ARBA" id="ARBA00022553"/>
    </source>
</evidence>
<proteinExistence type="predicted"/>
<feature type="transmembrane region" description="Helical" evidence="8">
    <location>
        <begin position="26"/>
        <end position="50"/>
    </location>
</feature>
<keyword evidence="4" id="KW-0547">Nucleotide-binding</keyword>
<evidence type="ECO:0000256" key="8">
    <source>
        <dbReference type="SAM" id="Phobius"/>
    </source>
</evidence>
<dbReference type="GO" id="GO:0005524">
    <property type="term" value="F:ATP binding"/>
    <property type="evidence" value="ECO:0007669"/>
    <property type="project" value="UniProtKB-KW"/>
</dbReference>
<evidence type="ECO:0000256" key="7">
    <source>
        <dbReference type="ARBA" id="ARBA00023137"/>
    </source>
</evidence>
<evidence type="ECO:0000256" key="1">
    <source>
        <dbReference type="ARBA" id="ARBA00011902"/>
    </source>
</evidence>
<organism evidence="10 11">
    <name type="scientific">Liparis tanakae</name>
    <name type="common">Tanaka's snailfish</name>
    <dbReference type="NCBI Taxonomy" id="230148"/>
    <lineage>
        <taxon>Eukaryota</taxon>
        <taxon>Metazoa</taxon>
        <taxon>Chordata</taxon>
        <taxon>Craniata</taxon>
        <taxon>Vertebrata</taxon>
        <taxon>Euteleostomi</taxon>
        <taxon>Actinopterygii</taxon>
        <taxon>Neopterygii</taxon>
        <taxon>Teleostei</taxon>
        <taxon>Neoteleostei</taxon>
        <taxon>Acanthomorphata</taxon>
        <taxon>Eupercaria</taxon>
        <taxon>Perciformes</taxon>
        <taxon>Cottioidei</taxon>
        <taxon>Cottales</taxon>
        <taxon>Liparidae</taxon>
        <taxon>Liparis</taxon>
    </lineage>
</organism>
<evidence type="ECO:0000313" key="11">
    <source>
        <dbReference type="Proteomes" id="UP000314294"/>
    </source>
</evidence>
<dbReference type="EMBL" id="SRLO01000083">
    <property type="protein sequence ID" value="TNN77412.1"/>
    <property type="molecule type" value="Genomic_DNA"/>
</dbReference>
<keyword evidence="5 10" id="KW-0418">Kinase</keyword>
<name>A0A4Z2IJH6_9TELE</name>
<feature type="domain" description="Epidermal growth factor receptor-like transmembrane-juxtamembrane segment" evidence="9">
    <location>
        <begin position="28"/>
        <end position="63"/>
    </location>
</feature>
<dbReference type="Proteomes" id="UP000314294">
    <property type="component" value="Unassembled WGS sequence"/>
</dbReference>
<dbReference type="Gene3D" id="6.10.250.2930">
    <property type="match status" value="1"/>
</dbReference>
<evidence type="ECO:0000256" key="3">
    <source>
        <dbReference type="ARBA" id="ARBA00022679"/>
    </source>
</evidence>
<dbReference type="InterPro" id="IPR044912">
    <property type="entry name" value="Egfr_JX_dom"/>
</dbReference>
<keyword evidence="11" id="KW-1185">Reference proteome</keyword>
<sequence>MFPLVSLSLCIGPRLQDCIGWMDRTPLIAAGVIGGLFLVVIMVLSVAVSVRRKNIKKKRALRRFLETEVRREVNKKAKD</sequence>
<keyword evidence="6" id="KW-0067">ATP-binding</keyword>
<accession>A0A4Z2IJH6</accession>
<keyword evidence="8" id="KW-1133">Transmembrane helix</keyword>
<evidence type="ECO:0000256" key="5">
    <source>
        <dbReference type="ARBA" id="ARBA00022777"/>
    </source>
</evidence>
<keyword evidence="8" id="KW-0472">Membrane</keyword>
<keyword evidence="7" id="KW-0829">Tyrosine-protein kinase</keyword>
<dbReference type="GO" id="GO:0004714">
    <property type="term" value="F:transmembrane receptor protein tyrosine kinase activity"/>
    <property type="evidence" value="ECO:0007669"/>
    <property type="project" value="UniProtKB-EC"/>
</dbReference>
<comment type="caution">
    <text evidence="10">The sequence shown here is derived from an EMBL/GenBank/DDBJ whole genome shotgun (WGS) entry which is preliminary data.</text>
</comment>
<dbReference type="AlphaFoldDB" id="A0A4Z2IJH6"/>
<evidence type="ECO:0000313" key="10">
    <source>
        <dbReference type="EMBL" id="TNN77412.1"/>
    </source>
</evidence>